<keyword evidence="3" id="KW-0815">Transposition</keyword>
<proteinExistence type="inferred from homology"/>
<evidence type="ECO:0000259" key="8">
    <source>
        <dbReference type="Pfam" id="PF01385"/>
    </source>
</evidence>
<evidence type="ECO:0000256" key="6">
    <source>
        <dbReference type="ARBA" id="ARBA00023125"/>
    </source>
</evidence>
<feature type="domain" description="Cas12f1-like TNB" evidence="9">
    <location>
        <begin position="238"/>
        <end position="306"/>
    </location>
</feature>
<dbReference type="PANTHER" id="PTHR30405:SF25">
    <property type="entry name" value="RNA-GUIDED DNA ENDONUCLEASE INSQ-RELATED"/>
    <property type="match status" value="1"/>
</dbReference>
<dbReference type="Pfam" id="PF07282">
    <property type="entry name" value="Cas12f1-like_TNB"/>
    <property type="match status" value="1"/>
</dbReference>
<name>A0ABT6H5X9_9BACI</name>
<keyword evidence="11" id="KW-0540">Nuclease</keyword>
<organism evidence="11 12">
    <name type="scientific">Ectobacillus antri</name>
    <dbReference type="NCBI Taxonomy" id="2486280"/>
    <lineage>
        <taxon>Bacteria</taxon>
        <taxon>Bacillati</taxon>
        <taxon>Bacillota</taxon>
        <taxon>Bacilli</taxon>
        <taxon>Bacillales</taxon>
        <taxon>Bacillaceae</taxon>
        <taxon>Ectobacillus</taxon>
    </lineage>
</organism>
<evidence type="ECO:0000256" key="4">
    <source>
        <dbReference type="ARBA" id="ARBA00022723"/>
    </source>
</evidence>
<evidence type="ECO:0000256" key="5">
    <source>
        <dbReference type="ARBA" id="ARBA00022833"/>
    </source>
</evidence>
<keyword evidence="4" id="KW-0479">Metal-binding</keyword>
<dbReference type="RefSeq" id="WP_278335632.1">
    <property type="nucleotide sequence ID" value="NZ_JARULN010000012.1"/>
</dbReference>
<reference evidence="11 12" key="1">
    <citation type="submission" date="2023-04" db="EMBL/GenBank/DDBJ databases">
        <title>Ectobacillus antri isolated from activated sludge.</title>
        <authorList>
            <person name="Yan P."/>
            <person name="Liu X."/>
        </authorList>
    </citation>
    <scope>NUCLEOTIDE SEQUENCE [LARGE SCALE GENOMIC DNA]</scope>
    <source>
        <strain evidence="11 12">C18H</strain>
    </source>
</reference>
<evidence type="ECO:0000256" key="2">
    <source>
        <dbReference type="ARBA" id="ARBA00011044"/>
    </source>
</evidence>
<evidence type="ECO:0000256" key="1">
    <source>
        <dbReference type="ARBA" id="ARBA00008761"/>
    </source>
</evidence>
<dbReference type="Pfam" id="PF12323">
    <property type="entry name" value="HTH_OrfB_IS605"/>
    <property type="match status" value="1"/>
</dbReference>
<dbReference type="GO" id="GO:0004519">
    <property type="term" value="F:endonuclease activity"/>
    <property type="evidence" value="ECO:0007669"/>
    <property type="project" value="UniProtKB-KW"/>
</dbReference>
<keyword evidence="11" id="KW-0378">Hydrolase</keyword>
<feature type="domain" description="Transposase putative helix-turn-helix" evidence="10">
    <location>
        <begin position="1"/>
        <end position="46"/>
    </location>
</feature>
<dbReference type="EMBL" id="JARULN010000012">
    <property type="protein sequence ID" value="MDG5754755.1"/>
    <property type="molecule type" value="Genomic_DNA"/>
</dbReference>
<dbReference type="InterPro" id="IPR001959">
    <property type="entry name" value="Transposase"/>
</dbReference>
<evidence type="ECO:0000313" key="12">
    <source>
        <dbReference type="Proteomes" id="UP001218246"/>
    </source>
</evidence>
<evidence type="ECO:0000256" key="3">
    <source>
        <dbReference type="ARBA" id="ARBA00022578"/>
    </source>
</evidence>
<evidence type="ECO:0000313" key="11">
    <source>
        <dbReference type="EMBL" id="MDG5754755.1"/>
    </source>
</evidence>
<dbReference type="Proteomes" id="UP001218246">
    <property type="component" value="Unassembled WGS sequence"/>
</dbReference>
<dbReference type="InterPro" id="IPR051399">
    <property type="entry name" value="RNA-guided_DNA_endo/Transpos"/>
</dbReference>
<keyword evidence="12" id="KW-1185">Reference proteome</keyword>
<gene>
    <name evidence="11" type="ORF">P6P90_12335</name>
</gene>
<dbReference type="InterPro" id="IPR021027">
    <property type="entry name" value="Transposase_put_HTH"/>
</dbReference>
<evidence type="ECO:0000256" key="7">
    <source>
        <dbReference type="ARBA" id="ARBA00023172"/>
    </source>
</evidence>
<keyword evidence="11" id="KW-0255">Endonuclease</keyword>
<dbReference type="NCBIfam" id="NF040570">
    <property type="entry name" value="guided_TnpB"/>
    <property type="match status" value="1"/>
</dbReference>
<sequence length="316" mass="36803">MHKAFQFRLYPKQEQATIINKTIGSSRFVFNHFLAKRKEIYASDKKSLGYNDCAKQLTELKKKFVWLKEVDSTSLQQSLKFLDDAYKRFFKKQNDFPRFKSRRNPSGKYFISVLADVDVQPLPKVNKAVGVDLGLKDFAICSDGVVFENPKYLRKYEKQLIRWQRMLSKRAKGGSNWNKARIRVAQIHEKIANCRNDYLHKISTKLICENQTICLEDLQVSNMLKNQKLAKAISEVSWSMFRTMLEYKGQWYGRIVSVVGKTFASSQLCSVCGYQNKEVKNLNLRQWECPSCGTHHDRDINASKNILQEGLKWLTT</sequence>
<keyword evidence="6" id="KW-0238">DNA-binding</keyword>
<comment type="similarity">
    <text evidence="1">In the C-terminal section; belongs to the transposase 35 family.</text>
</comment>
<protein>
    <submittedName>
        <fullName evidence="11">RNA-guided endonuclease TnpB family protein</fullName>
    </submittedName>
</protein>
<dbReference type="NCBIfam" id="TIGR01766">
    <property type="entry name" value="IS200/IS605 family accessory protein TnpB-like domain"/>
    <property type="match status" value="1"/>
</dbReference>
<dbReference type="PANTHER" id="PTHR30405">
    <property type="entry name" value="TRANSPOSASE"/>
    <property type="match status" value="1"/>
</dbReference>
<dbReference type="Pfam" id="PF01385">
    <property type="entry name" value="OrfB_IS605"/>
    <property type="match status" value="1"/>
</dbReference>
<evidence type="ECO:0000259" key="10">
    <source>
        <dbReference type="Pfam" id="PF12323"/>
    </source>
</evidence>
<comment type="similarity">
    <text evidence="2">In the N-terminal section; belongs to the transposase 2 family.</text>
</comment>
<comment type="caution">
    <text evidence="11">The sequence shown here is derived from an EMBL/GenBank/DDBJ whole genome shotgun (WGS) entry which is preliminary data.</text>
</comment>
<dbReference type="InterPro" id="IPR010095">
    <property type="entry name" value="Cas12f1-like_TNB"/>
</dbReference>
<feature type="domain" description="Probable transposase IS891/IS1136/IS1341" evidence="8">
    <location>
        <begin position="117"/>
        <end position="226"/>
    </location>
</feature>
<accession>A0ABT6H5X9</accession>
<evidence type="ECO:0000259" key="9">
    <source>
        <dbReference type="Pfam" id="PF07282"/>
    </source>
</evidence>
<keyword evidence="7" id="KW-0233">DNA recombination</keyword>
<keyword evidence="5" id="KW-0862">Zinc</keyword>